<dbReference type="InterPro" id="IPR003737">
    <property type="entry name" value="GlcNAc_PI_deacetylase-related"/>
</dbReference>
<comment type="caution">
    <text evidence="2">The sequence shown here is derived from an EMBL/GenBank/DDBJ whole genome shotgun (WGS) entry which is preliminary data.</text>
</comment>
<evidence type="ECO:0000313" key="2">
    <source>
        <dbReference type="EMBL" id="KOS57028.1"/>
    </source>
</evidence>
<accession>A0A0M8PRE8</accession>
<dbReference type="InterPro" id="IPR024078">
    <property type="entry name" value="LmbE-like_dom_sf"/>
</dbReference>
<dbReference type="Gene3D" id="3.40.50.10320">
    <property type="entry name" value="LmbE-like"/>
    <property type="match status" value="1"/>
</dbReference>
<sequence>MIDLHVHDLREIAVLGAHCDDIAIGLGGTLLSLVASTTIPPRVHAFVLSGEDSRREIEERHALAALCPGADLELTVLDVPDGRAPGYWEAIKTALESFRHTCEPDVVFAPHRGDAHQDHRLLAELVPTVFRDHLVLGYEILKWEADTPHPTIYHPLTRKIAEEKARILLKYYPSQVDHDWFDEQAFLGLSRLRGVQCRRPHAEAFVLEKATLRFGKA</sequence>
<protein>
    <submittedName>
        <fullName evidence="2">GlcNAc-PI de-N-acetylase</fullName>
    </submittedName>
</protein>
<dbReference type="RefSeq" id="WP_054371848.1">
    <property type="nucleotide sequence ID" value="NZ_AZYO01000009.1"/>
</dbReference>
<reference evidence="3" key="2">
    <citation type="submission" date="2015-01" db="EMBL/GenBank/DDBJ databases">
        <title>Draft genome sequence of potential hydrocarbon metabolising strain of Rhodococcus rhodochrous.</title>
        <authorList>
            <person name="Aggarwal R.K."/>
            <person name="Dawar C."/>
        </authorList>
    </citation>
    <scope>NUCLEOTIDE SEQUENCE [LARGE SCALE GENOMIC DNA]</scope>
    <source>
        <strain evidence="3">KG-21</strain>
    </source>
</reference>
<dbReference type="PATRIC" id="fig|1441923.3.peg.1352"/>
<name>A0A0M8PRE8_RHORH</name>
<evidence type="ECO:0000313" key="3">
    <source>
        <dbReference type="Proteomes" id="UP000037712"/>
    </source>
</evidence>
<dbReference type="EMBL" id="AZYO01000009">
    <property type="protein sequence ID" value="KOS57028.1"/>
    <property type="molecule type" value="Genomic_DNA"/>
</dbReference>
<evidence type="ECO:0000256" key="1">
    <source>
        <dbReference type="ARBA" id="ARBA00022833"/>
    </source>
</evidence>
<proteinExistence type="predicted"/>
<dbReference type="AlphaFoldDB" id="A0A0M8PRE8"/>
<dbReference type="SUPFAM" id="SSF102588">
    <property type="entry name" value="LmbE-like"/>
    <property type="match status" value="1"/>
</dbReference>
<keyword evidence="1" id="KW-0862">Zinc</keyword>
<organism evidence="2 3">
    <name type="scientific">Rhodococcus rhodochrous KG-21</name>
    <dbReference type="NCBI Taxonomy" id="1441923"/>
    <lineage>
        <taxon>Bacteria</taxon>
        <taxon>Bacillati</taxon>
        <taxon>Actinomycetota</taxon>
        <taxon>Actinomycetes</taxon>
        <taxon>Mycobacteriales</taxon>
        <taxon>Nocardiaceae</taxon>
        <taxon>Rhodococcus</taxon>
    </lineage>
</organism>
<dbReference type="Proteomes" id="UP000037712">
    <property type="component" value="Unassembled WGS sequence"/>
</dbReference>
<dbReference type="GO" id="GO:0016137">
    <property type="term" value="P:glycoside metabolic process"/>
    <property type="evidence" value="ECO:0007669"/>
    <property type="project" value="UniProtKB-ARBA"/>
</dbReference>
<dbReference type="Pfam" id="PF02585">
    <property type="entry name" value="PIG-L"/>
    <property type="match status" value="1"/>
</dbReference>
<gene>
    <name evidence="2" type="ORF">Z051_06130</name>
</gene>
<reference evidence="2 3" key="1">
    <citation type="journal article" date="2015" name="Genome Announc.">
        <title>Draft Genome Sequence of Rhodococcus rhodochrous Strain KG-21, a Soil Isolate from Oil Fields of Krishna-Godavari Basin, India.</title>
        <authorList>
            <person name="Dawar C."/>
            <person name="Aggarwal R.K."/>
        </authorList>
    </citation>
    <scope>NUCLEOTIDE SEQUENCE [LARGE SCALE GENOMIC DNA]</scope>
    <source>
        <strain evidence="2 3">KG-21</strain>
    </source>
</reference>